<proteinExistence type="predicted"/>
<name>A0A1V4HYQ6_NITVU</name>
<dbReference type="RefSeq" id="WP_079447179.1">
    <property type="nucleotide sequence ID" value="NZ_MWPQ01000042.1"/>
</dbReference>
<evidence type="ECO:0000313" key="3">
    <source>
        <dbReference type="EMBL" id="OPH82702.1"/>
    </source>
</evidence>
<dbReference type="OrthoDB" id="8364552at2"/>
<reference evidence="3 4" key="1">
    <citation type="submission" date="2017-02" db="EMBL/GenBank/DDBJ databases">
        <title>Genome sequence of the nitrite-oxidizing bacterium Nitrobacter vulgaris strain Ab1.</title>
        <authorList>
            <person name="Mellbye B.L."/>
            <person name="Davis E.W."/>
            <person name="Spieck E."/>
            <person name="Chang J.H."/>
            <person name="Bottomley P.J."/>
            <person name="Sayavedra-Soto L.A."/>
        </authorList>
    </citation>
    <scope>NUCLEOTIDE SEQUENCE [LARGE SCALE GENOMIC DNA]</scope>
    <source>
        <strain evidence="3 4">Ab1</strain>
    </source>
</reference>
<keyword evidence="1" id="KW-1133">Transmembrane helix</keyword>
<keyword evidence="1" id="KW-0812">Transmembrane</keyword>
<dbReference type="AlphaFoldDB" id="A0A1V4HYQ6"/>
<evidence type="ECO:0000256" key="1">
    <source>
        <dbReference type="SAM" id="Phobius"/>
    </source>
</evidence>
<gene>
    <name evidence="3" type="ORF">B2M20_11530</name>
</gene>
<dbReference type="EMBL" id="MWPQ01000042">
    <property type="protein sequence ID" value="OPH82702.1"/>
    <property type="molecule type" value="Genomic_DNA"/>
</dbReference>
<keyword evidence="1" id="KW-0472">Membrane</keyword>
<feature type="signal peptide" evidence="2">
    <location>
        <begin position="1"/>
        <end position="20"/>
    </location>
</feature>
<keyword evidence="2" id="KW-0732">Signal</keyword>
<evidence type="ECO:0000313" key="4">
    <source>
        <dbReference type="Proteomes" id="UP000189940"/>
    </source>
</evidence>
<dbReference type="STRING" id="29421.B2M20_11530"/>
<evidence type="ECO:0000256" key="2">
    <source>
        <dbReference type="SAM" id="SignalP"/>
    </source>
</evidence>
<keyword evidence="4" id="KW-1185">Reference proteome</keyword>
<organism evidence="3 4">
    <name type="scientific">Nitrobacter vulgaris</name>
    <dbReference type="NCBI Taxonomy" id="29421"/>
    <lineage>
        <taxon>Bacteria</taxon>
        <taxon>Pseudomonadati</taxon>
        <taxon>Pseudomonadota</taxon>
        <taxon>Alphaproteobacteria</taxon>
        <taxon>Hyphomicrobiales</taxon>
        <taxon>Nitrobacteraceae</taxon>
        <taxon>Nitrobacter</taxon>
    </lineage>
</organism>
<dbReference type="Proteomes" id="UP000189940">
    <property type="component" value="Unassembled WGS sequence"/>
</dbReference>
<accession>A0A1V4HYQ6</accession>
<feature type="chain" id="PRO_5013342224" evidence="2">
    <location>
        <begin position="21"/>
        <end position="369"/>
    </location>
</feature>
<feature type="transmembrane region" description="Helical" evidence="1">
    <location>
        <begin position="311"/>
        <end position="336"/>
    </location>
</feature>
<comment type="caution">
    <text evidence="3">The sequence shown here is derived from an EMBL/GenBank/DDBJ whole genome shotgun (WGS) entry which is preliminary data.</text>
</comment>
<sequence>MRRQIGSAITAAAVCATAFAVLLPRATDAGAMLIAQDDPVQLADLQLESALRNDPALIGRNVEAALAAQDPDLANSFVDLAAAKGMPIPDKLSQRVTEAVGEENSSQGIATRFFSGLVTGNAVDGASLSGTLTGDLCVFGDVRDIVREGRHLAMGEDTDRLLLGLAAAGVLVTGATFVTVGGAAPARVGLTLVKDARKAGRLGEGLSRWAGRSAREMVDMRQLQNAVAAGSLARPRQTAVAIRAAIRAEKAGGLVRLAKDVGRIGEKTGTRGALDMLRIAQGPKDVTRAVRLAEAKGGQTRAIIKILGRGALLLTTGAFNLAMWVLSAVFALFGFLSSIKATTERLTLSWLQRSKIRRLRRLSAAPSPT</sequence>
<protein>
    <submittedName>
        <fullName evidence="3">Uncharacterized protein</fullName>
    </submittedName>
</protein>